<dbReference type="Proteomes" id="UP000037977">
    <property type="component" value="Unassembled WGS sequence"/>
</dbReference>
<keyword evidence="3" id="KW-1185">Reference proteome</keyword>
<evidence type="ECO:0000259" key="1">
    <source>
        <dbReference type="Pfam" id="PF12728"/>
    </source>
</evidence>
<dbReference type="Pfam" id="PF12728">
    <property type="entry name" value="HTH_17"/>
    <property type="match status" value="1"/>
</dbReference>
<reference evidence="2 3" key="1">
    <citation type="submission" date="2015-07" db="EMBL/GenBank/DDBJ databases">
        <title>Genome sequencing project for genomic taxonomy and phylogenomics of Bacillus-like bacteria.</title>
        <authorList>
            <person name="Liu B."/>
            <person name="Wang J."/>
            <person name="Zhu Y."/>
            <person name="Liu G."/>
            <person name="Chen Q."/>
            <person name="Chen Z."/>
            <person name="Che J."/>
            <person name="Ge C."/>
            <person name="Shi H."/>
            <person name="Pan Z."/>
            <person name="Liu X."/>
        </authorList>
    </citation>
    <scope>NUCLEOTIDE SEQUENCE [LARGE SCALE GENOMIC DNA]</scope>
    <source>
        <strain evidence="2 3">DSM 54</strain>
    </source>
</reference>
<sequence length="249" mass="29334">MENKENSYSFESLIIKIIHEEMLMLRNHLSQMKKTTSKRFITMKEAVSSTGIGSSVLRQLTYSRAMPHLKIKGRIVFDENAIKDTVSEYKELGWSDPEDKWAVAKVQSEILAFEKNKEDSKMIEDILREIIREELDKFSKDLYAEAKKEKTRYYGRTVLTVKEAAEYFRSSPATIYNLIKEEGMPHFKIQSRSFIVLEEAEAFLWRETAKSYADKGNIYWQRILQNLDWEEKERNAAYARALKRLEEDC</sequence>
<feature type="domain" description="Helix-turn-helix" evidence="1">
    <location>
        <begin position="158"/>
        <end position="192"/>
    </location>
</feature>
<name>A0A0M9DJW0_9BACI</name>
<dbReference type="EMBL" id="LGCI01000008">
    <property type="protein sequence ID" value="KOY81890.1"/>
    <property type="molecule type" value="Genomic_DNA"/>
</dbReference>
<dbReference type="RefSeq" id="WP_053995458.1">
    <property type="nucleotide sequence ID" value="NZ_CP065643.1"/>
</dbReference>
<organism evidence="2 3">
    <name type="scientific">Lysinibacillus macroides</name>
    <dbReference type="NCBI Taxonomy" id="33935"/>
    <lineage>
        <taxon>Bacteria</taxon>
        <taxon>Bacillati</taxon>
        <taxon>Bacillota</taxon>
        <taxon>Bacilli</taxon>
        <taxon>Bacillales</taxon>
        <taxon>Bacillaceae</taxon>
        <taxon>Lysinibacillus</taxon>
    </lineage>
</organism>
<proteinExistence type="predicted"/>
<evidence type="ECO:0000313" key="2">
    <source>
        <dbReference type="EMBL" id="KOY81890.1"/>
    </source>
</evidence>
<dbReference type="PATRIC" id="fig|33935.3.peg.3518"/>
<protein>
    <recommendedName>
        <fullName evidence="1">Helix-turn-helix domain-containing protein</fullName>
    </recommendedName>
</protein>
<dbReference type="InterPro" id="IPR041657">
    <property type="entry name" value="HTH_17"/>
</dbReference>
<comment type="caution">
    <text evidence="2">The sequence shown here is derived from an EMBL/GenBank/DDBJ whole genome shotgun (WGS) entry which is preliminary data.</text>
</comment>
<dbReference type="AlphaFoldDB" id="A0A0M9DJW0"/>
<accession>A0A0M9DJW0</accession>
<evidence type="ECO:0000313" key="3">
    <source>
        <dbReference type="Proteomes" id="UP000037977"/>
    </source>
</evidence>
<gene>
    <name evidence="2" type="ORF">ADM90_13345</name>
</gene>
<dbReference type="OrthoDB" id="2826842at2"/>